<keyword evidence="2" id="KW-0489">Methyltransferase</keyword>
<evidence type="ECO:0000313" key="3">
    <source>
        <dbReference type="Proteomes" id="UP000460715"/>
    </source>
</evidence>
<organism evidence="2 3">
    <name type="scientific">Teichococcus coralli</name>
    <dbReference type="NCBI Taxonomy" id="2545983"/>
    <lineage>
        <taxon>Bacteria</taxon>
        <taxon>Pseudomonadati</taxon>
        <taxon>Pseudomonadota</taxon>
        <taxon>Alphaproteobacteria</taxon>
        <taxon>Acetobacterales</taxon>
        <taxon>Roseomonadaceae</taxon>
        <taxon>Roseomonas</taxon>
    </lineage>
</organism>
<dbReference type="EMBL" id="SNVJ01000007">
    <property type="protein sequence ID" value="MXP63802.1"/>
    <property type="molecule type" value="Genomic_DNA"/>
</dbReference>
<dbReference type="CDD" id="cd02440">
    <property type="entry name" value="AdoMet_MTases"/>
    <property type="match status" value="1"/>
</dbReference>
<gene>
    <name evidence="2" type="ORF">E0493_10620</name>
</gene>
<evidence type="ECO:0000259" key="1">
    <source>
        <dbReference type="Pfam" id="PF08241"/>
    </source>
</evidence>
<dbReference type="Proteomes" id="UP000460715">
    <property type="component" value="Unassembled WGS sequence"/>
</dbReference>
<accession>A0A845BEW4</accession>
<reference evidence="2 3" key="1">
    <citation type="submission" date="2019-03" db="EMBL/GenBank/DDBJ databases">
        <title>Roseomonas sp. a novel Roseomonas species isolated from Sea whip Gorgonian.</title>
        <authorList>
            <person name="Li F."/>
            <person name="Pan X."/>
            <person name="Huang S."/>
            <person name="Li Z."/>
            <person name="Meng B."/>
        </authorList>
    </citation>
    <scope>NUCLEOTIDE SEQUENCE [LARGE SCALE GENOMIC DNA]</scope>
    <source>
        <strain evidence="2 3">M0104</strain>
    </source>
</reference>
<dbReference type="AlphaFoldDB" id="A0A845BEW4"/>
<dbReference type="GO" id="GO:0008757">
    <property type="term" value="F:S-adenosylmethionine-dependent methyltransferase activity"/>
    <property type="evidence" value="ECO:0007669"/>
    <property type="project" value="InterPro"/>
</dbReference>
<proteinExistence type="predicted"/>
<dbReference type="InterPro" id="IPR029063">
    <property type="entry name" value="SAM-dependent_MTases_sf"/>
</dbReference>
<protein>
    <submittedName>
        <fullName evidence="2">Class I SAM-dependent methyltransferase</fullName>
    </submittedName>
</protein>
<dbReference type="RefSeq" id="WP_160936917.1">
    <property type="nucleotide sequence ID" value="NZ_SNVJ01000007.1"/>
</dbReference>
<dbReference type="Pfam" id="PF08241">
    <property type="entry name" value="Methyltransf_11"/>
    <property type="match status" value="1"/>
</dbReference>
<keyword evidence="2" id="KW-0808">Transferase</keyword>
<dbReference type="OrthoDB" id="9777830at2"/>
<dbReference type="GO" id="GO:0032259">
    <property type="term" value="P:methylation"/>
    <property type="evidence" value="ECO:0007669"/>
    <property type="project" value="UniProtKB-KW"/>
</dbReference>
<dbReference type="InterPro" id="IPR013216">
    <property type="entry name" value="Methyltransf_11"/>
</dbReference>
<sequence>MICSICGGAAFSFKEVLWPELVAAWGLSAEETAYVNRQQGCACQGCGANLRIVALGAAIRDALRTSRTMRELGGDPRLASLRILDINGAEAISAALAALPGYVRGDFPEVDMEALPYPDASFDLLIHSDTLEHVPHPIRGLEECRRVLAPGGRLCFTVPVIVGRMTRGREGLPKSWHGNSAAHPDDFLVRTEYGADAWTQVMRAGFGHVAIHQVDYPAATAMSAWDD</sequence>
<name>A0A845BEW4_9PROT</name>
<dbReference type="SUPFAM" id="SSF53335">
    <property type="entry name" value="S-adenosyl-L-methionine-dependent methyltransferases"/>
    <property type="match status" value="1"/>
</dbReference>
<feature type="domain" description="Methyltransferase type 11" evidence="1">
    <location>
        <begin position="105"/>
        <end position="156"/>
    </location>
</feature>
<dbReference type="Gene3D" id="3.40.50.150">
    <property type="entry name" value="Vaccinia Virus protein VP39"/>
    <property type="match status" value="1"/>
</dbReference>
<keyword evidence="3" id="KW-1185">Reference proteome</keyword>
<comment type="caution">
    <text evidence="2">The sequence shown here is derived from an EMBL/GenBank/DDBJ whole genome shotgun (WGS) entry which is preliminary data.</text>
</comment>
<evidence type="ECO:0000313" key="2">
    <source>
        <dbReference type="EMBL" id="MXP63802.1"/>
    </source>
</evidence>